<proteinExistence type="inferred from homology"/>
<feature type="region of interest" description="Disordered" evidence="7">
    <location>
        <begin position="1"/>
        <end position="33"/>
    </location>
</feature>
<evidence type="ECO:0000256" key="2">
    <source>
        <dbReference type="ARBA" id="ARBA00022448"/>
    </source>
</evidence>
<dbReference type="PANTHER" id="PTHR11616:SF126">
    <property type="entry name" value="TRANSPORTER"/>
    <property type="match status" value="1"/>
</dbReference>
<dbReference type="PROSITE" id="PS50267">
    <property type="entry name" value="NA_NEUROTRAN_SYMP_3"/>
    <property type="match status" value="1"/>
</dbReference>
<dbReference type="EMBL" id="JAIPUX010000439">
    <property type="protein sequence ID" value="KAH0630313.1"/>
    <property type="molecule type" value="Genomic_DNA"/>
</dbReference>
<evidence type="ECO:0000256" key="8">
    <source>
        <dbReference type="SAM" id="Phobius"/>
    </source>
</evidence>
<dbReference type="PANTHER" id="PTHR11616">
    <property type="entry name" value="SODIUM/CHLORIDE DEPENDENT TRANSPORTER"/>
    <property type="match status" value="1"/>
</dbReference>
<gene>
    <name evidence="9" type="ORF">JD844_013228</name>
</gene>
<dbReference type="SUPFAM" id="SSF161070">
    <property type="entry name" value="SNF-like"/>
    <property type="match status" value="1"/>
</dbReference>
<feature type="transmembrane region" description="Helical" evidence="8">
    <location>
        <begin position="98"/>
        <end position="119"/>
    </location>
</feature>
<sequence length="164" mass="17861">MAPVPTETCSEGSGCSEAVETENAEPIGGTGESTLEERTITAPLVVPMGPTTKLPFPERETWTRQMDFIMSCVGFAVGLGNVWRFPYLCYKNGGGVFLIPYLLIVFVGGIPVFFLEVALGQFMKQGGIAAWNIAPLFKGKGFRWSPPAAQTHWHFGECGTHKPF</sequence>
<dbReference type="PROSITE" id="PS00610">
    <property type="entry name" value="NA_NEUROTRAN_SYMP_1"/>
    <property type="match status" value="1"/>
</dbReference>
<dbReference type="InterPro" id="IPR000175">
    <property type="entry name" value="Na/ntran_symport"/>
</dbReference>
<comment type="subcellular location">
    <subcellularLocation>
        <location evidence="1">Membrane</location>
        <topology evidence="1">Multi-pass membrane protein</topology>
    </subcellularLocation>
</comment>
<dbReference type="Proteomes" id="UP000826234">
    <property type="component" value="Unassembled WGS sequence"/>
</dbReference>
<dbReference type="InterPro" id="IPR037272">
    <property type="entry name" value="SNS_sf"/>
</dbReference>
<keyword evidence="10" id="KW-1185">Reference proteome</keyword>
<name>A0ABQ7TKZ1_PHRPL</name>
<evidence type="ECO:0000256" key="3">
    <source>
        <dbReference type="ARBA" id="ARBA00022692"/>
    </source>
</evidence>
<feature type="transmembrane region" description="Helical" evidence="8">
    <location>
        <begin position="68"/>
        <end position="86"/>
    </location>
</feature>
<keyword evidence="4 8" id="KW-1133">Transmembrane helix</keyword>
<dbReference type="PRINTS" id="PR00176">
    <property type="entry name" value="NANEUSMPORT"/>
</dbReference>
<evidence type="ECO:0000313" key="9">
    <source>
        <dbReference type="EMBL" id="KAH0630313.1"/>
    </source>
</evidence>
<keyword evidence="6" id="KW-0769">Symport</keyword>
<evidence type="ECO:0000256" key="1">
    <source>
        <dbReference type="ARBA" id="ARBA00004141"/>
    </source>
</evidence>
<evidence type="ECO:0000256" key="7">
    <source>
        <dbReference type="SAM" id="MobiDB-lite"/>
    </source>
</evidence>
<keyword evidence="5 8" id="KW-0472">Membrane</keyword>
<evidence type="ECO:0000256" key="4">
    <source>
        <dbReference type="ARBA" id="ARBA00022989"/>
    </source>
</evidence>
<comment type="similarity">
    <text evidence="6">Belongs to the sodium:neurotransmitter symporter (SNF) (TC 2.A.22) family.</text>
</comment>
<accession>A0ABQ7TKZ1</accession>
<organism evidence="9 10">
    <name type="scientific">Phrynosoma platyrhinos</name>
    <name type="common">Desert horned lizard</name>
    <dbReference type="NCBI Taxonomy" id="52577"/>
    <lineage>
        <taxon>Eukaryota</taxon>
        <taxon>Metazoa</taxon>
        <taxon>Chordata</taxon>
        <taxon>Craniata</taxon>
        <taxon>Vertebrata</taxon>
        <taxon>Euteleostomi</taxon>
        <taxon>Lepidosauria</taxon>
        <taxon>Squamata</taxon>
        <taxon>Bifurcata</taxon>
        <taxon>Unidentata</taxon>
        <taxon>Episquamata</taxon>
        <taxon>Toxicofera</taxon>
        <taxon>Iguania</taxon>
        <taxon>Phrynosomatidae</taxon>
        <taxon>Phrynosomatinae</taxon>
        <taxon>Phrynosoma</taxon>
    </lineage>
</organism>
<evidence type="ECO:0000313" key="10">
    <source>
        <dbReference type="Proteomes" id="UP000826234"/>
    </source>
</evidence>
<comment type="caution">
    <text evidence="9">The sequence shown here is derived from an EMBL/GenBank/DDBJ whole genome shotgun (WGS) entry which is preliminary data.</text>
</comment>
<dbReference type="Pfam" id="PF00209">
    <property type="entry name" value="SNF"/>
    <property type="match status" value="1"/>
</dbReference>
<protein>
    <recommendedName>
        <fullName evidence="6">Transporter</fullName>
    </recommendedName>
</protein>
<evidence type="ECO:0000256" key="5">
    <source>
        <dbReference type="ARBA" id="ARBA00023136"/>
    </source>
</evidence>
<keyword evidence="3 6" id="KW-0812">Transmembrane</keyword>
<evidence type="ECO:0000256" key="6">
    <source>
        <dbReference type="RuleBase" id="RU003732"/>
    </source>
</evidence>
<reference evidence="9 10" key="1">
    <citation type="journal article" date="2022" name="Gigascience">
        <title>A chromosome-level genome assembly and annotation of the desert horned lizard, Phrynosoma platyrhinos, provides insight into chromosomal rearrangements among reptiles.</title>
        <authorList>
            <person name="Koochekian N."/>
            <person name="Ascanio A."/>
            <person name="Farleigh K."/>
            <person name="Card D.C."/>
            <person name="Schield D.R."/>
            <person name="Castoe T.A."/>
            <person name="Jezkova T."/>
        </authorList>
    </citation>
    <scope>NUCLEOTIDE SEQUENCE [LARGE SCALE GENOMIC DNA]</scope>
    <source>
        <strain evidence="9">NK-2021</strain>
    </source>
</reference>
<keyword evidence="2 6" id="KW-0813">Transport</keyword>